<dbReference type="AlphaFoldDB" id="A0A7W9U607"/>
<comment type="caution">
    <text evidence="2">The sequence shown here is derived from an EMBL/GenBank/DDBJ whole genome shotgun (WGS) entry which is preliminary data.</text>
</comment>
<dbReference type="EMBL" id="JACHBX010000001">
    <property type="protein sequence ID" value="MBB6132266.1"/>
    <property type="molecule type" value="Genomic_DNA"/>
</dbReference>
<keyword evidence="1" id="KW-0732">Signal</keyword>
<name>A0A7W9U607_9BURK</name>
<dbReference type="Proteomes" id="UP000540787">
    <property type="component" value="Unassembled WGS sequence"/>
</dbReference>
<evidence type="ECO:0000256" key="1">
    <source>
        <dbReference type="SAM" id="SignalP"/>
    </source>
</evidence>
<feature type="signal peptide" evidence="1">
    <location>
        <begin position="1"/>
        <end position="19"/>
    </location>
</feature>
<evidence type="ECO:0008006" key="4">
    <source>
        <dbReference type="Google" id="ProtNLM"/>
    </source>
</evidence>
<protein>
    <recommendedName>
        <fullName evidence="4">Lipoprotein</fullName>
    </recommendedName>
</protein>
<evidence type="ECO:0000313" key="3">
    <source>
        <dbReference type="Proteomes" id="UP000540787"/>
    </source>
</evidence>
<feature type="chain" id="PRO_5031010830" description="Lipoprotein" evidence="1">
    <location>
        <begin position="20"/>
        <end position="137"/>
    </location>
</feature>
<gene>
    <name evidence="2" type="ORF">HD842_000377</name>
</gene>
<dbReference type="RefSeq" id="WP_183550220.1">
    <property type="nucleotide sequence ID" value="NZ_JACHBX010000001.1"/>
</dbReference>
<reference evidence="2 3" key="1">
    <citation type="submission" date="2020-08" db="EMBL/GenBank/DDBJ databases">
        <title>The Agave Microbiome: Exploring the role of microbial communities in plant adaptations to desert environments.</title>
        <authorList>
            <person name="Partida-Martinez L.P."/>
        </authorList>
    </citation>
    <scope>NUCLEOTIDE SEQUENCE [LARGE SCALE GENOMIC DNA]</scope>
    <source>
        <strain evidence="2 3">AT3.2</strain>
    </source>
</reference>
<organism evidence="2 3">
    <name type="scientific">Massilia aurea</name>
    <dbReference type="NCBI Taxonomy" id="373040"/>
    <lineage>
        <taxon>Bacteria</taxon>
        <taxon>Pseudomonadati</taxon>
        <taxon>Pseudomonadota</taxon>
        <taxon>Betaproteobacteria</taxon>
        <taxon>Burkholderiales</taxon>
        <taxon>Oxalobacteraceae</taxon>
        <taxon>Telluria group</taxon>
        <taxon>Massilia</taxon>
    </lineage>
</organism>
<accession>A0A7W9U607</accession>
<proteinExistence type="predicted"/>
<keyword evidence="3" id="KW-1185">Reference proteome</keyword>
<sequence>MRPLSILMLLACAVCVACAAKPRAPATPKAPSPAGDTQAQIRALIGDAGCTDNAQCHTLALGARACGGPQAYLPWSSAKTDGAALAALAAQFKSEREAAIAASGEMSTCQFFPDPGAVCRAGTCQLNAPGNGGQSAI</sequence>
<evidence type="ECO:0000313" key="2">
    <source>
        <dbReference type="EMBL" id="MBB6132266.1"/>
    </source>
</evidence>